<keyword evidence="5 8" id="KW-1133">Transmembrane helix</keyword>
<evidence type="ECO:0000313" key="10">
    <source>
        <dbReference type="Proteomes" id="UP000638313"/>
    </source>
</evidence>
<feature type="transmembrane region" description="Helical" evidence="8">
    <location>
        <begin position="355"/>
        <end position="375"/>
    </location>
</feature>
<evidence type="ECO:0000256" key="1">
    <source>
        <dbReference type="ARBA" id="ARBA00004651"/>
    </source>
</evidence>
<feature type="transmembrane region" description="Helical" evidence="8">
    <location>
        <begin position="84"/>
        <end position="107"/>
    </location>
</feature>
<feature type="transmembrane region" description="Helical" evidence="8">
    <location>
        <begin position="191"/>
        <end position="210"/>
    </location>
</feature>
<organism evidence="9 10">
    <name type="scientific">Streptomyces mashuensis</name>
    <dbReference type="NCBI Taxonomy" id="33904"/>
    <lineage>
        <taxon>Bacteria</taxon>
        <taxon>Bacillati</taxon>
        <taxon>Actinomycetota</taxon>
        <taxon>Actinomycetes</taxon>
        <taxon>Kitasatosporales</taxon>
        <taxon>Streptomycetaceae</taxon>
        <taxon>Streptomyces</taxon>
    </lineage>
</organism>
<comment type="similarity">
    <text evidence="7">Belongs to the glycosyltransferase 87 family.</text>
</comment>
<feature type="transmembrane region" description="Helical" evidence="8">
    <location>
        <begin position="253"/>
        <end position="272"/>
    </location>
</feature>
<evidence type="ECO:0000256" key="2">
    <source>
        <dbReference type="ARBA" id="ARBA00022475"/>
    </source>
</evidence>
<keyword evidence="3" id="KW-0808">Transferase</keyword>
<name>A0A919B9S4_9ACTN</name>
<evidence type="ECO:0000256" key="8">
    <source>
        <dbReference type="SAM" id="Phobius"/>
    </source>
</evidence>
<evidence type="ECO:0000256" key="3">
    <source>
        <dbReference type="ARBA" id="ARBA00022679"/>
    </source>
</evidence>
<dbReference type="EMBL" id="BNBD01000024">
    <property type="protein sequence ID" value="GHF73446.1"/>
    <property type="molecule type" value="Genomic_DNA"/>
</dbReference>
<sequence length="423" mass="44940">MGGGPAGLLLGRAPWQVRAAAVVLFTLSAARPYAKSRIGLDNAVVVRAARTLLEGGSPYADRRFLYLPGAVFAALPQAGLPERVLFYAVPLATGAFVGAGALLALGLFEVRRDSRLAALLLVGLAFFLPFQSLVFLGNWTVVAIVAFPAALLLARRGRWSGAGAVVGGSIALKPMLVPVLLLFVLARRWRALGWAVALAAVLSLAAAVAMPHPELFLTRTLPFLLHGQDAYARPYDASWPAVLPRLGVPQAPALVLGCVFAVGLLGAAWLRWRGGERCEGRGEALRLVECASLLMLAAFVVCRPSFQNYALVVVPSLAVSVVAGGAAARSVWFWVPLVPEWGGVPWPGLESAVHHAFKDIVMYGGLGMVLAVTAWRQWRGWRVVTPPGSPGTAGVVTLSSCRYSLCKHVGAGRLRKPPEVFRK</sequence>
<evidence type="ECO:0000256" key="4">
    <source>
        <dbReference type="ARBA" id="ARBA00022692"/>
    </source>
</evidence>
<comment type="caution">
    <text evidence="9">The sequence shown here is derived from an EMBL/GenBank/DDBJ whole genome shotgun (WGS) entry which is preliminary data.</text>
</comment>
<reference evidence="9" key="2">
    <citation type="submission" date="2020-09" db="EMBL/GenBank/DDBJ databases">
        <authorList>
            <person name="Sun Q."/>
            <person name="Ohkuma M."/>
        </authorList>
    </citation>
    <scope>NUCLEOTIDE SEQUENCE</scope>
    <source>
        <strain evidence="9">JCM 4059</strain>
    </source>
</reference>
<dbReference type="AlphaFoldDB" id="A0A919B9S4"/>
<keyword evidence="4 8" id="KW-0812">Transmembrane</keyword>
<feature type="transmembrane region" description="Helical" evidence="8">
    <location>
        <begin position="309"/>
        <end position="335"/>
    </location>
</feature>
<evidence type="ECO:0000313" key="9">
    <source>
        <dbReference type="EMBL" id="GHF73446.1"/>
    </source>
</evidence>
<dbReference type="GO" id="GO:0005886">
    <property type="term" value="C:plasma membrane"/>
    <property type="evidence" value="ECO:0007669"/>
    <property type="project" value="UniProtKB-SubCell"/>
</dbReference>
<dbReference type="Proteomes" id="UP000638313">
    <property type="component" value="Unassembled WGS sequence"/>
</dbReference>
<protein>
    <submittedName>
        <fullName evidence="9">Membrane protein</fullName>
    </submittedName>
</protein>
<comment type="subcellular location">
    <subcellularLocation>
        <location evidence="1">Cell membrane</location>
        <topology evidence="1">Multi-pass membrane protein</topology>
    </subcellularLocation>
</comment>
<dbReference type="InterPro" id="IPR018584">
    <property type="entry name" value="GT87"/>
</dbReference>
<feature type="transmembrane region" description="Helical" evidence="8">
    <location>
        <begin position="161"/>
        <end position="185"/>
    </location>
</feature>
<keyword evidence="6 8" id="KW-0472">Membrane</keyword>
<evidence type="ECO:0000256" key="7">
    <source>
        <dbReference type="ARBA" id="ARBA00024033"/>
    </source>
</evidence>
<gene>
    <name evidence="9" type="ORF">GCM10010218_63290</name>
</gene>
<accession>A0A919B9S4</accession>
<keyword evidence="2" id="KW-1003">Cell membrane</keyword>
<dbReference type="GO" id="GO:0016758">
    <property type="term" value="F:hexosyltransferase activity"/>
    <property type="evidence" value="ECO:0007669"/>
    <property type="project" value="InterPro"/>
</dbReference>
<reference evidence="9" key="1">
    <citation type="journal article" date="2014" name="Int. J. Syst. Evol. Microbiol.">
        <title>Complete genome sequence of Corynebacterium casei LMG S-19264T (=DSM 44701T), isolated from a smear-ripened cheese.</title>
        <authorList>
            <consortium name="US DOE Joint Genome Institute (JGI-PGF)"/>
            <person name="Walter F."/>
            <person name="Albersmeier A."/>
            <person name="Kalinowski J."/>
            <person name="Ruckert C."/>
        </authorList>
    </citation>
    <scope>NUCLEOTIDE SEQUENCE</scope>
    <source>
        <strain evidence="9">JCM 4059</strain>
    </source>
</reference>
<evidence type="ECO:0000256" key="6">
    <source>
        <dbReference type="ARBA" id="ARBA00023136"/>
    </source>
</evidence>
<dbReference type="Pfam" id="PF09594">
    <property type="entry name" value="GT87"/>
    <property type="match status" value="1"/>
</dbReference>
<keyword evidence="10" id="KW-1185">Reference proteome</keyword>
<proteinExistence type="inferred from homology"/>
<evidence type="ECO:0000256" key="5">
    <source>
        <dbReference type="ARBA" id="ARBA00022989"/>
    </source>
</evidence>